<evidence type="ECO:0000313" key="3">
    <source>
        <dbReference type="Proteomes" id="UP000076744"/>
    </source>
</evidence>
<evidence type="ECO:0000313" key="2">
    <source>
        <dbReference type="EMBL" id="OAA74004.1"/>
    </source>
</evidence>
<dbReference type="RefSeq" id="XP_018708962.1">
    <property type="nucleotide sequence ID" value="XM_018844512.1"/>
</dbReference>
<dbReference type="OrthoDB" id="5153965at2759"/>
<dbReference type="GeneID" id="30017197"/>
<protein>
    <submittedName>
        <fullName evidence="2">Uncharacterized protein</fullName>
    </submittedName>
</protein>
<proteinExistence type="predicted"/>
<evidence type="ECO:0000256" key="1">
    <source>
        <dbReference type="SAM" id="MobiDB-lite"/>
    </source>
</evidence>
<accession>A0A162LQ47</accession>
<feature type="region of interest" description="Disordered" evidence="1">
    <location>
        <begin position="1"/>
        <end position="40"/>
    </location>
</feature>
<dbReference type="Proteomes" id="UP000076744">
    <property type="component" value="Unassembled WGS sequence"/>
</dbReference>
<dbReference type="AlphaFoldDB" id="A0A162LQ47"/>
<dbReference type="EMBL" id="AZHB01000001">
    <property type="protein sequence ID" value="OAA74004.1"/>
    <property type="molecule type" value="Genomic_DNA"/>
</dbReference>
<sequence>MRPTGTPYYDYTEDFKDPDSEGAREPDMPLSPVPRRTGSVTKPTILQQDMQLKMHGAIDNHSIPRPSNGGYRCGYSQTNSSIDESFDSYLQDDQTISPPRRMSLIFLGDYLPQNDNTA</sequence>
<organism evidence="2 3">
    <name type="scientific">Cordyceps fumosorosea (strain ARSEF 2679)</name>
    <name type="common">Isaria fumosorosea</name>
    <dbReference type="NCBI Taxonomy" id="1081104"/>
    <lineage>
        <taxon>Eukaryota</taxon>
        <taxon>Fungi</taxon>
        <taxon>Dikarya</taxon>
        <taxon>Ascomycota</taxon>
        <taxon>Pezizomycotina</taxon>
        <taxon>Sordariomycetes</taxon>
        <taxon>Hypocreomycetidae</taxon>
        <taxon>Hypocreales</taxon>
        <taxon>Cordycipitaceae</taxon>
        <taxon>Cordyceps</taxon>
    </lineage>
</organism>
<feature type="compositionally biased region" description="Basic and acidic residues" evidence="1">
    <location>
        <begin position="13"/>
        <end position="27"/>
    </location>
</feature>
<keyword evidence="3" id="KW-1185">Reference proteome</keyword>
<reference evidence="2 3" key="1">
    <citation type="journal article" date="2016" name="Genome Biol. Evol.">
        <title>Divergent and convergent evolution of fungal pathogenicity.</title>
        <authorList>
            <person name="Shang Y."/>
            <person name="Xiao G."/>
            <person name="Zheng P."/>
            <person name="Cen K."/>
            <person name="Zhan S."/>
            <person name="Wang C."/>
        </authorList>
    </citation>
    <scope>NUCLEOTIDE SEQUENCE [LARGE SCALE GENOMIC DNA]</scope>
    <source>
        <strain evidence="2 3">ARSEF 2679</strain>
    </source>
</reference>
<dbReference type="STRING" id="1081104.A0A162LQ47"/>
<comment type="caution">
    <text evidence="2">The sequence shown here is derived from an EMBL/GenBank/DDBJ whole genome shotgun (WGS) entry which is preliminary data.</text>
</comment>
<name>A0A162LQ47_CORFA</name>
<gene>
    <name evidence="2" type="ORF">ISF_00905</name>
</gene>